<dbReference type="Gene3D" id="2.60.40.10">
    <property type="entry name" value="Immunoglobulins"/>
    <property type="match status" value="1"/>
</dbReference>
<dbReference type="AlphaFoldDB" id="A0A8T0BQ44"/>
<name>A0A8T0BQ44_SILME</name>
<reference evidence="3" key="1">
    <citation type="submission" date="2020-08" db="EMBL/GenBank/DDBJ databases">
        <title>Chromosome-level assembly of Southern catfish (Silurus meridionalis) provides insights into visual adaptation to the nocturnal and benthic lifestyles.</title>
        <authorList>
            <person name="Zhang Y."/>
            <person name="Wang D."/>
            <person name="Peng Z."/>
        </authorList>
    </citation>
    <scope>NUCLEOTIDE SEQUENCE</scope>
    <source>
        <strain evidence="3">SWU-2019-XX</strain>
        <tissue evidence="3">Muscle</tissue>
    </source>
</reference>
<feature type="signal peptide" evidence="1">
    <location>
        <begin position="1"/>
        <end position="20"/>
    </location>
</feature>
<dbReference type="InterPro" id="IPR036179">
    <property type="entry name" value="Ig-like_dom_sf"/>
</dbReference>
<evidence type="ECO:0000313" key="3">
    <source>
        <dbReference type="EMBL" id="KAF7709209.1"/>
    </source>
</evidence>
<keyword evidence="4" id="KW-1185">Reference proteome</keyword>
<gene>
    <name evidence="3" type="ORF">HF521_016059</name>
</gene>
<evidence type="ECO:0000256" key="1">
    <source>
        <dbReference type="SAM" id="SignalP"/>
    </source>
</evidence>
<accession>A0A8T0BQ44</accession>
<dbReference type="SUPFAM" id="SSF48726">
    <property type="entry name" value="Immunoglobulin"/>
    <property type="match status" value="1"/>
</dbReference>
<feature type="domain" description="Ig-like" evidence="2">
    <location>
        <begin position="62"/>
        <end position="128"/>
    </location>
</feature>
<evidence type="ECO:0000313" key="4">
    <source>
        <dbReference type="Proteomes" id="UP000606274"/>
    </source>
</evidence>
<protein>
    <recommendedName>
        <fullName evidence="2">Ig-like domain-containing protein</fullName>
    </recommendedName>
</protein>
<dbReference type="PROSITE" id="PS50835">
    <property type="entry name" value="IG_LIKE"/>
    <property type="match status" value="1"/>
</dbReference>
<evidence type="ECO:0000259" key="2">
    <source>
        <dbReference type="PROSITE" id="PS50835"/>
    </source>
</evidence>
<proteinExistence type="predicted"/>
<organism evidence="3 4">
    <name type="scientific">Silurus meridionalis</name>
    <name type="common">Southern catfish</name>
    <name type="synonym">Silurus soldatovi meridionalis</name>
    <dbReference type="NCBI Taxonomy" id="175797"/>
    <lineage>
        <taxon>Eukaryota</taxon>
        <taxon>Metazoa</taxon>
        <taxon>Chordata</taxon>
        <taxon>Craniata</taxon>
        <taxon>Vertebrata</taxon>
        <taxon>Euteleostomi</taxon>
        <taxon>Actinopterygii</taxon>
        <taxon>Neopterygii</taxon>
        <taxon>Teleostei</taxon>
        <taxon>Ostariophysi</taxon>
        <taxon>Siluriformes</taxon>
        <taxon>Siluridae</taxon>
        <taxon>Silurus</taxon>
    </lineage>
</organism>
<dbReference type="InterPro" id="IPR013783">
    <property type="entry name" value="Ig-like_fold"/>
</dbReference>
<dbReference type="EMBL" id="JABFDY010000003">
    <property type="protein sequence ID" value="KAF7709209.1"/>
    <property type="molecule type" value="Genomic_DNA"/>
</dbReference>
<dbReference type="InterPro" id="IPR007110">
    <property type="entry name" value="Ig-like_dom"/>
</dbReference>
<comment type="caution">
    <text evidence="3">The sequence shown here is derived from an EMBL/GenBank/DDBJ whole genome shotgun (WGS) entry which is preliminary data.</text>
</comment>
<keyword evidence="1" id="KW-0732">Signal</keyword>
<feature type="chain" id="PRO_5035775596" description="Ig-like domain-containing protein" evidence="1">
    <location>
        <begin position="21"/>
        <end position="156"/>
    </location>
</feature>
<dbReference type="Proteomes" id="UP000606274">
    <property type="component" value="Unassembled WGS sequence"/>
</dbReference>
<sequence length="156" mass="17872">MLPFLLLVVMQMTLLQVSCGEKTKWETKETITTKEFYRKTSYRAIFAEVVHAPSKAAEVYECRLLGGDPAAAIYTWSRQDSTTLPDGVRAEGNRLYLMKPTSDLNGLYHCNITNKYDTYCAAVYIEIQDSTLYWIFKKASALWNSGVRMTTHTQEF</sequence>